<evidence type="ECO:0008006" key="4">
    <source>
        <dbReference type="Google" id="ProtNLM"/>
    </source>
</evidence>
<reference evidence="2" key="1">
    <citation type="submission" date="2021-03" db="EMBL/GenBank/DDBJ databases">
        <authorList>
            <person name="Tagirdzhanova G."/>
        </authorList>
    </citation>
    <scope>NUCLEOTIDE SEQUENCE</scope>
</reference>
<evidence type="ECO:0000313" key="3">
    <source>
        <dbReference type="Proteomes" id="UP000664521"/>
    </source>
</evidence>
<comment type="caution">
    <text evidence="2">The sequence shown here is derived from an EMBL/GenBank/DDBJ whole genome shotgun (WGS) entry which is preliminary data.</text>
</comment>
<dbReference type="EMBL" id="CAJPDS010000065">
    <property type="protein sequence ID" value="CAF9932854.1"/>
    <property type="molecule type" value="Genomic_DNA"/>
</dbReference>
<feature type="chain" id="PRO_5034905532" description="Effector protein" evidence="1">
    <location>
        <begin position="23"/>
        <end position="191"/>
    </location>
</feature>
<keyword evidence="3" id="KW-1185">Reference proteome</keyword>
<feature type="signal peptide" evidence="1">
    <location>
        <begin position="1"/>
        <end position="22"/>
    </location>
</feature>
<accession>A0A8H3FXX0</accession>
<dbReference type="Proteomes" id="UP000664521">
    <property type="component" value="Unassembled WGS sequence"/>
</dbReference>
<protein>
    <recommendedName>
        <fullName evidence="4">Effector protein</fullName>
    </recommendedName>
</protein>
<dbReference type="AlphaFoldDB" id="A0A8H3FXX0"/>
<organism evidence="2 3">
    <name type="scientific">Heterodermia speciosa</name>
    <dbReference type="NCBI Taxonomy" id="116794"/>
    <lineage>
        <taxon>Eukaryota</taxon>
        <taxon>Fungi</taxon>
        <taxon>Dikarya</taxon>
        <taxon>Ascomycota</taxon>
        <taxon>Pezizomycotina</taxon>
        <taxon>Lecanoromycetes</taxon>
        <taxon>OSLEUM clade</taxon>
        <taxon>Lecanoromycetidae</taxon>
        <taxon>Caliciales</taxon>
        <taxon>Physciaceae</taxon>
        <taxon>Heterodermia</taxon>
    </lineage>
</organism>
<dbReference type="OrthoDB" id="5275798at2759"/>
<evidence type="ECO:0000313" key="2">
    <source>
        <dbReference type="EMBL" id="CAF9932854.1"/>
    </source>
</evidence>
<proteinExistence type="predicted"/>
<name>A0A8H3FXX0_9LECA</name>
<sequence>MMKGSGIVFALLFLIRASVVTALPSSPIRANPSSNKDLWSDRHGIVTKAGSLANDLSIFPPGPPEERFYYPIPDTDLLLQFSPIGKPPFRREAFAIQAVVDAIHTSLGYKTTAKLPSEGYKINIGDVILGVSHYVGKRDLTWGMFTLVMTSVKSYMQAYPGYDFAFEVRLFQEWGLESFVIASGFMMTRVD</sequence>
<keyword evidence="1" id="KW-0732">Signal</keyword>
<evidence type="ECO:0000256" key="1">
    <source>
        <dbReference type="SAM" id="SignalP"/>
    </source>
</evidence>
<gene>
    <name evidence="2" type="ORF">HETSPECPRED_008462</name>
</gene>